<evidence type="ECO:0000259" key="10">
    <source>
        <dbReference type="PROSITE" id="PS50011"/>
    </source>
</evidence>
<evidence type="ECO:0000313" key="12">
    <source>
        <dbReference type="EMBL" id="TVU31785.1"/>
    </source>
</evidence>
<keyword evidence="6" id="KW-0418">Kinase</keyword>
<dbReference type="UniPathway" id="UPA00143"/>
<dbReference type="PROSITE" id="PS50011">
    <property type="entry name" value="PROTEIN_KINASE_DOM"/>
    <property type="match status" value="1"/>
</dbReference>
<dbReference type="GO" id="GO:0016567">
    <property type="term" value="P:protein ubiquitination"/>
    <property type="evidence" value="ECO:0007669"/>
    <property type="project" value="UniProtKB-UniPathway"/>
</dbReference>
<dbReference type="InterPro" id="IPR008271">
    <property type="entry name" value="Ser/Thr_kinase_AS"/>
</dbReference>
<feature type="domain" description="Protein kinase" evidence="10">
    <location>
        <begin position="199"/>
        <end position="463"/>
    </location>
</feature>
<dbReference type="AlphaFoldDB" id="A0A5J9V776"/>
<dbReference type="Proteomes" id="UP000324897">
    <property type="component" value="Chromosome 1"/>
</dbReference>
<evidence type="ECO:0000256" key="5">
    <source>
        <dbReference type="ARBA" id="ARBA00022741"/>
    </source>
</evidence>
<dbReference type="EMBL" id="RWGY01000011">
    <property type="protein sequence ID" value="TVU31785.1"/>
    <property type="molecule type" value="Genomic_DNA"/>
</dbReference>
<dbReference type="CDD" id="cd16655">
    <property type="entry name" value="RING-Ubox_WDSUB1-like"/>
    <property type="match status" value="1"/>
</dbReference>
<evidence type="ECO:0000256" key="1">
    <source>
        <dbReference type="ARBA" id="ARBA00000900"/>
    </source>
</evidence>
<dbReference type="PROSITE" id="PS00107">
    <property type="entry name" value="PROTEIN_KINASE_ATP"/>
    <property type="match status" value="1"/>
</dbReference>
<evidence type="ECO:0000313" key="13">
    <source>
        <dbReference type="Proteomes" id="UP000324897"/>
    </source>
</evidence>
<dbReference type="Gene3D" id="1.10.510.10">
    <property type="entry name" value="Transferase(Phosphotransferase) domain 1"/>
    <property type="match status" value="1"/>
</dbReference>
<feature type="binding site" evidence="9">
    <location>
        <position position="226"/>
    </location>
    <ligand>
        <name>ATP</name>
        <dbReference type="ChEBI" id="CHEBI:30616"/>
    </ligand>
</feature>
<dbReference type="SUPFAM" id="SSF57850">
    <property type="entry name" value="RING/U-box"/>
    <property type="match status" value="1"/>
</dbReference>
<dbReference type="EC" id="2.3.2.27" evidence="3"/>
<dbReference type="Gene3D" id="3.30.40.10">
    <property type="entry name" value="Zinc/RING finger domain, C3HC4 (zinc finger)"/>
    <property type="match status" value="1"/>
</dbReference>
<feature type="domain" description="U-box" evidence="11">
    <location>
        <begin position="457"/>
        <end position="531"/>
    </location>
</feature>
<dbReference type="GO" id="GO:0004672">
    <property type="term" value="F:protein kinase activity"/>
    <property type="evidence" value="ECO:0007669"/>
    <property type="project" value="InterPro"/>
</dbReference>
<dbReference type="PROSITE" id="PS00108">
    <property type="entry name" value="PROTEIN_KINASE_ST"/>
    <property type="match status" value="1"/>
</dbReference>
<evidence type="ECO:0000256" key="8">
    <source>
        <dbReference type="ARBA" id="ARBA00022840"/>
    </source>
</evidence>
<dbReference type="Pfam" id="PF04564">
    <property type="entry name" value="U-box"/>
    <property type="match status" value="1"/>
</dbReference>
<comment type="pathway">
    <text evidence="2">Protein modification; protein ubiquitination.</text>
</comment>
<dbReference type="Pfam" id="PF00069">
    <property type="entry name" value="Pkinase"/>
    <property type="match status" value="1"/>
</dbReference>
<evidence type="ECO:0000256" key="2">
    <source>
        <dbReference type="ARBA" id="ARBA00004906"/>
    </source>
</evidence>
<evidence type="ECO:0000256" key="3">
    <source>
        <dbReference type="ARBA" id="ARBA00012483"/>
    </source>
</evidence>
<reference evidence="12 13" key="1">
    <citation type="journal article" date="2019" name="Sci. Rep.">
        <title>A high-quality genome of Eragrostis curvula grass provides insights into Poaceae evolution and supports new strategies to enhance forage quality.</title>
        <authorList>
            <person name="Carballo J."/>
            <person name="Santos B.A.C.M."/>
            <person name="Zappacosta D."/>
            <person name="Garbus I."/>
            <person name="Selva J.P."/>
            <person name="Gallo C.A."/>
            <person name="Diaz A."/>
            <person name="Albertini E."/>
            <person name="Caccamo M."/>
            <person name="Echenique V."/>
        </authorList>
    </citation>
    <scope>NUCLEOTIDE SEQUENCE [LARGE SCALE GENOMIC DNA]</scope>
    <source>
        <strain evidence="13">cv. Victoria</strain>
        <tissue evidence="12">Leaf</tissue>
    </source>
</reference>
<dbReference type="SUPFAM" id="SSF56112">
    <property type="entry name" value="Protein kinase-like (PK-like)"/>
    <property type="match status" value="1"/>
</dbReference>
<dbReference type="InterPro" id="IPR017441">
    <property type="entry name" value="Protein_kinase_ATP_BS"/>
</dbReference>
<evidence type="ECO:0000256" key="9">
    <source>
        <dbReference type="PROSITE-ProRule" id="PRU10141"/>
    </source>
</evidence>
<dbReference type="PANTHER" id="PTHR45647">
    <property type="entry name" value="OS02G0152300 PROTEIN"/>
    <property type="match status" value="1"/>
</dbReference>
<dbReference type="SMART" id="SM00504">
    <property type="entry name" value="Ubox"/>
    <property type="match status" value="1"/>
</dbReference>
<evidence type="ECO:0000256" key="4">
    <source>
        <dbReference type="ARBA" id="ARBA00022679"/>
    </source>
</evidence>
<accession>A0A5J9V776</accession>
<keyword evidence="7" id="KW-0833">Ubl conjugation pathway</keyword>
<dbReference type="InterPro" id="IPR051348">
    <property type="entry name" value="U-box_ubiquitin_ligases"/>
</dbReference>
<dbReference type="PANTHER" id="PTHR45647:SF144">
    <property type="entry name" value="OS10G0548300 PROTEIN"/>
    <property type="match status" value="1"/>
</dbReference>
<dbReference type="InterPro" id="IPR003613">
    <property type="entry name" value="Ubox_domain"/>
</dbReference>
<keyword evidence="4" id="KW-0808">Transferase</keyword>
<dbReference type="GO" id="GO:0061630">
    <property type="term" value="F:ubiquitin protein ligase activity"/>
    <property type="evidence" value="ECO:0007669"/>
    <property type="project" value="UniProtKB-EC"/>
</dbReference>
<feature type="non-terminal residue" evidence="12">
    <location>
        <position position="1"/>
    </location>
</feature>
<keyword evidence="5 9" id="KW-0547">Nucleotide-binding</keyword>
<dbReference type="PROSITE" id="PS51698">
    <property type="entry name" value="U_BOX"/>
    <property type="match status" value="1"/>
</dbReference>
<comment type="catalytic activity">
    <reaction evidence="1">
        <text>S-ubiquitinyl-[E2 ubiquitin-conjugating enzyme]-L-cysteine + [acceptor protein]-L-lysine = [E2 ubiquitin-conjugating enzyme]-L-cysteine + N(6)-ubiquitinyl-[acceptor protein]-L-lysine.</text>
        <dbReference type="EC" id="2.3.2.27"/>
    </reaction>
</comment>
<dbReference type="GO" id="GO:0005524">
    <property type="term" value="F:ATP binding"/>
    <property type="evidence" value="ECO:0007669"/>
    <property type="project" value="UniProtKB-UniRule"/>
</dbReference>
<evidence type="ECO:0000259" key="11">
    <source>
        <dbReference type="PROSITE" id="PS51698"/>
    </source>
</evidence>
<keyword evidence="8 9" id="KW-0067">ATP-binding</keyword>
<protein>
    <recommendedName>
        <fullName evidence="3">RING-type E3 ubiquitin transferase</fullName>
        <ecNumber evidence="3">2.3.2.27</ecNumber>
    </recommendedName>
</protein>
<evidence type="ECO:0000256" key="6">
    <source>
        <dbReference type="ARBA" id="ARBA00022777"/>
    </source>
</evidence>
<gene>
    <name evidence="12" type="ORF">EJB05_23486</name>
</gene>
<dbReference type="InterPro" id="IPR000719">
    <property type="entry name" value="Prot_kinase_dom"/>
</dbReference>
<evidence type="ECO:0000256" key="7">
    <source>
        <dbReference type="ARBA" id="ARBA00022786"/>
    </source>
</evidence>
<keyword evidence="13" id="KW-1185">Reference proteome</keyword>
<dbReference type="Gene3D" id="3.30.200.20">
    <property type="entry name" value="Phosphorylase Kinase, domain 1"/>
    <property type="match status" value="1"/>
</dbReference>
<dbReference type="Gramene" id="TVU31785">
    <property type="protein sequence ID" value="TVU31785"/>
    <property type="gene ID" value="EJB05_23486"/>
</dbReference>
<dbReference type="OrthoDB" id="4062651at2759"/>
<dbReference type="InterPro" id="IPR013083">
    <property type="entry name" value="Znf_RING/FYVE/PHD"/>
</dbReference>
<dbReference type="SMART" id="SM00220">
    <property type="entry name" value="S_TKc"/>
    <property type="match status" value="1"/>
</dbReference>
<proteinExistence type="predicted"/>
<name>A0A5J9V776_9POAL</name>
<dbReference type="InterPro" id="IPR011009">
    <property type="entry name" value="Kinase-like_dom_sf"/>
</dbReference>
<comment type="caution">
    <text evidence="12">The sequence shown here is derived from an EMBL/GenBank/DDBJ whole genome shotgun (WGS) entry which is preliminary data.</text>
</comment>
<organism evidence="12 13">
    <name type="scientific">Eragrostis curvula</name>
    <name type="common">weeping love grass</name>
    <dbReference type="NCBI Taxonomy" id="38414"/>
    <lineage>
        <taxon>Eukaryota</taxon>
        <taxon>Viridiplantae</taxon>
        <taxon>Streptophyta</taxon>
        <taxon>Embryophyta</taxon>
        <taxon>Tracheophyta</taxon>
        <taxon>Spermatophyta</taxon>
        <taxon>Magnoliopsida</taxon>
        <taxon>Liliopsida</taxon>
        <taxon>Poales</taxon>
        <taxon>Poaceae</taxon>
        <taxon>PACMAD clade</taxon>
        <taxon>Chloridoideae</taxon>
        <taxon>Eragrostideae</taxon>
        <taxon>Eragrostidinae</taxon>
        <taxon>Eragrostis</taxon>
    </lineage>
</organism>
<dbReference type="FunFam" id="3.30.200.20:FF:000162">
    <property type="entry name" value="Adenine nucleotide alpha hydrolase-like domain kinase"/>
    <property type="match status" value="1"/>
</dbReference>
<sequence length="537" mass="60283">MMLRQKSLFKDKVFVALPDEPRDGKSILSWAIDHTSDSAEIIILHIVRAQKRAKRLECMYIMEVKLRREVEAQLSQIKEDTETLKQATIMLQNELGWYKYQWNATVNALQNVNKQKRLLEHSISESDSIASDLGESVRVSESLVQSLKLEYNKVKRERDDAVKEARGMRIEKEFTASSVYGAFNSEFSLTELEQATQVFSDSLTIGRGGFGSVYKGFLRNTTVAIKIHNAKSLQAKSQFQQEVLVLSRVRHPNLVTFIGACPEASAIVYEFLPNGSLEDRLNCVGNTLPLDWHARFRIITEICSALIFLHKHKPHPVVHGDLKPGNILLDANLLSKLSDFGISRVLLESSVTGSDAHFTSQPMGTPAYTDPEFFGTGELTRQSDTYSFGVTILRLLTGRAPLRLVRLVQEALNDDDLHSVLDHSAGEWPLVQAEQLARIGLQCTDISRQNESTSPVATPSYFLCPISQVVMRDPQVAADGFTYEADAIRDWFDCGRDTSPVTNRAISNCDTVPNHALRSAIEEYLQQNKLQKQFAHG</sequence>